<dbReference type="Pfam" id="PF01964">
    <property type="entry name" value="ThiC_Rad_SAM"/>
    <property type="match status" value="1"/>
</dbReference>
<comment type="caution">
    <text evidence="16">The sequence shown here is derived from an EMBL/GenBank/DDBJ whole genome shotgun (WGS) entry which is preliminary data.</text>
</comment>
<keyword evidence="10 13" id="KW-0456">Lyase</keyword>
<dbReference type="Gene3D" id="6.10.250.620">
    <property type="match status" value="1"/>
</dbReference>
<evidence type="ECO:0000256" key="11">
    <source>
        <dbReference type="ARBA" id="ARBA00050218"/>
    </source>
</evidence>
<dbReference type="NCBIfam" id="NF006763">
    <property type="entry name" value="PRK09284.1"/>
    <property type="match status" value="1"/>
</dbReference>
<dbReference type="SFLD" id="SFLDG01114">
    <property type="entry name" value="phosphomethylpyrimidine_syntha"/>
    <property type="match status" value="1"/>
</dbReference>
<evidence type="ECO:0000256" key="1">
    <source>
        <dbReference type="ARBA" id="ARBA00003175"/>
    </source>
</evidence>
<comment type="catalytic activity">
    <reaction evidence="11 13">
        <text>5-amino-1-(5-phospho-beta-D-ribosyl)imidazole + S-adenosyl-L-methionine = 4-amino-2-methyl-5-(phosphooxymethyl)pyrimidine + CO + 5'-deoxyadenosine + formate + L-methionine + 3 H(+)</text>
        <dbReference type="Rhea" id="RHEA:24840"/>
        <dbReference type="ChEBI" id="CHEBI:15378"/>
        <dbReference type="ChEBI" id="CHEBI:15740"/>
        <dbReference type="ChEBI" id="CHEBI:17245"/>
        <dbReference type="ChEBI" id="CHEBI:17319"/>
        <dbReference type="ChEBI" id="CHEBI:57844"/>
        <dbReference type="ChEBI" id="CHEBI:58354"/>
        <dbReference type="ChEBI" id="CHEBI:59789"/>
        <dbReference type="ChEBI" id="CHEBI:137981"/>
        <dbReference type="EC" id="4.1.99.17"/>
    </reaction>
</comment>
<evidence type="ECO:0000313" key="16">
    <source>
        <dbReference type="EMBL" id="RAK65371.1"/>
    </source>
</evidence>
<organism evidence="16 17">
    <name type="scientific">Phenylobacterium kunshanense</name>
    <dbReference type="NCBI Taxonomy" id="1445034"/>
    <lineage>
        <taxon>Bacteria</taxon>
        <taxon>Pseudomonadati</taxon>
        <taxon>Pseudomonadota</taxon>
        <taxon>Alphaproteobacteria</taxon>
        <taxon>Caulobacterales</taxon>
        <taxon>Caulobacteraceae</taxon>
        <taxon>Phenylobacterium</taxon>
    </lineage>
</organism>
<evidence type="ECO:0000256" key="4">
    <source>
        <dbReference type="ARBA" id="ARBA00022691"/>
    </source>
</evidence>
<dbReference type="InterPro" id="IPR002817">
    <property type="entry name" value="ThiC/BzaA/B"/>
</dbReference>
<dbReference type="EMBL" id="QFYS01000004">
    <property type="protein sequence ID" value="RAK65371.1"/>
    <property type="molecule type" value="Genomic_DNA"/>
</dbReference>
<dbReference type="PANTHER" id="PTHR30557:SF1">
    <property type="entry name" value="PHOSPHOMETHYLPYRIMIDINE SYNTHASE, CHLOROPLASTIC"/>
    <property type="match status" value="1"/>
</dbReference>
<gene>
    <name evidence="13" type="primary">thiC</name>
    <name evidence="16" type="ORF">DJ019_10375</name>
</gene>
<dbReference type="UniPathway" id="UPA00060"/>
<dbReference type="GO" id="GO:0070284">
    <property type="term" value="F:phosphomethylpyrimidine synthase activity"/>
    <property type="evidence" value="ECO:0007669"/>
    <property type="project" value="UniProtKB-EC"/>
</dbReference>
<dbReference type="InterPro" id="IPR037509">
    <property type="entry name" value="ThiC"/>
</dbReference>
<comment type="pathway">
    <text evidence="2 13">Cofactor biosynthesis; thiamine diphosphate biosynthesis.</text>
</comment>
<dbReference type="NCBIfam" id="NF009895">
    <property type="entry name" value="PRK13352.1"/>
    <property type="match status" value="1"/>
</dbReference>
<dbReference type="SFLD" id="SFLDS00113">
    <property type="entry name" value="Radical_SAM_Phosphomethylpyrim"/>
    <property type="match status" value="1"/>
</dbReference>
<comment type="subunit">
    <text evidence="13">Homodimer.</text>
</comment>
<protein>
    <recommendedName>
        <fullName evidence="13">Phosphomethylpyrimidine synthase</fullName>
        <ecNumber evidence="13">4.1.99.17</ecNumber>
    </recommendedName>
    <alternativeName>
        <fullName evidence="13">Hydroxymethylpyrimidine phosphate synthase</fullName>
        <shortName evidence="13">HMP-P synthase</shortName>
        <shortName evidence="13">HMP-phosphate synthase</shortName>
        <shortName evidence="13">HMPP synthase</shortName>
    </alternativeName>
    <alternativeName>
        <fullName evidence="13">Thiamine biosynthesis protein ThiC</fullName>
    </alternativeName>
</protein>
<feature type="binding site" evidence="13">
    <location>
        <position position="479"/>
    </location>
    <ligand>
        <name>Zn(2+)</name>
        <dbReference type="ChEBI" id="CHEBI:29105"/>
    </ligand>
</feature>
<dbReference type="GO" id="GO:0009228">
    <property type="term" value="P:thiamine biosynthetic process"/>
    <property type="evidence" value="ECO:0007669"/>
    <property type="project" value="UniProtKB-UniRule"/>
</dbReference>
<evidence type="ECO:0000256" key="13">
    <source>
        <dbReference type="HAMAP-Rule" id="MF_00089"/>
    </source>
</evidence>
<feature type="domain" description="ThiC-associated" evidence="15">
    <location>
        <begin position="19"/>
        <end position="89"/>
    </location>
</feature>
<dbReference type="FunFam" id="3.20.20.540:FF:000001">
    <property type="entry name" value="Phosphomethylpyrimidine synthase"/>
    <property type="match status" value="1"/>
</dbReference>
<evidence type="ECO:0000256" key="14">
    <source>
        <dbReference type="SAM" id="MobiDB-lite"/>
    </source>
</evidence>
<feature type="binding site" evidence="13">
    <location>
        <position position="311"/>
    </location>
    <ligand>
        <name>substrate</name>
    </ligand>
</feature>
<feature type="binding site" evidence="13">
    <location>
        <position position="559"/>
    </location>
    <ligand>
        <name>[4Fe-4S] cluster</name>
        <dbReference type="ChEBI" id="CHEBI:49883"/>
        <note>4Fe-4S-S-AdoMet</note>
    </ligand>
</feature>
<keyword evidence="9 13" id="KW-0411">Iron-sulfur</keyword>
<feature type="binding site" evidence="13">
    <location>
        <position position="438"/>
    </location>
    <ligand>
        <name>substrate</name>
    </ligand>
</feature>
<keyword evidence="7 13" id="KW-0784">Thiamine biosynthesis</keyword>
<feature type="binding site" evidence="13">
    <location>
        <position position="246"/>
    </location>
    <ligand>
        <name>substrate</name>
    </ligand>
</feature>
<feature type="binding site" evidence="13">
    <location>
        <begin position="372"/>
        <end position="375"/>
    </location>
    <ligand>
        <name>substrate</name>
    </ligand>
</feature>
<keyword evidence="6 13" id="KW-0862">Zinc</keyword>
<reference evidence="16 17" key="1">
    <citation type="submission" date="2018-05" db="EMBL/GenBank/DDBJ databases">
        <authorList>
            <person name="Lanie J.A."/>
            <person name="Ng W.-L."/>
            <person name="Kazmierczak K.M."/>
            <person name="Andrzejewski T.M."/>
            <person name="Davidsen T.M."/>
            <person name="Wayne K.J."/>
            <person name="Tettelin H."/>
            <person name="Glass J.I."/>
            <person name="Rusch D."/>
            <person name="Podicherti R."/>
            <person name="Tsui H.-C.T."/>
            <person name="Winkler M.E."/>
        </authorList>
    </citation>
    <scope>NUCLEOTIDE SEQUENCE [LARGE SCALE GENOMIC DNA]</scope>
    <source>
        <strain evidence="16 17">BUT-10</strain>
    </source>
</reference>
<evidence type="ECO:0000256" key="7">
    <source>
        <dbReference type="ARBA" id="ARBA00022977"/>
    </source>
</evidence>
<keyword evidence="17" id="KW-1185">Reference proteome</keyword>
<dbReference type="Gene3D" id="3.20.20.540">
    <property type="entry name" value="Radical SAM ThiC family, central domain"/>
    <property type="match status" value="1"/>
</dbReference>
<name>A0A328BFP2_9CAUL</name>
<evidence type="ECO:0000256" key="2">
    <source>
        <dbReference type="ARBA" id="ARBA00004948"/>
    </source>
</evidence>
<evidence type="ECO:0000259" key="15">
    <source>
        <dbReference type="Pfam" id="PF13667"/>
    </source>
</evidence>
<dbReference type="EC" id="4.1.99.17" evidence="13"/>
<dbReference type="Proteomes" id="UP000249524">
    <property type="component" value="Unassembled WGS sequence"/>
</dbReference>
<evidence type="ECO:0000256" key="3">
    <source>
        <dbReference type="ARBA" id="ARBA00022485"/>
    </source>
</evidence>
<feature type="binding site" evidence="13">
    <location>
        <position position="217"/>
    </location>
    <ligand>
        <name>substrate</name>
    </ligand>
</feature>
<comment type="cofactor">
    <cofactor evidence="13">
        <name>[4Fe-4S] cluster</name>
        <dbReference type="ChEBI" id="CHEBI:49883"/>
    </cofactor>
    <text evidence="13">Binds 1 [4Fe-4S] cluster per subunit. The cluster is coordinated with 3 cysteines and an exchangeable S-adenosyl-L-methionine.</text>
</comment>
<feature type="binding site" evidence="13">
    <location>
        <position position="411"/>
    </location>
    <ligand>
        <name>substrate</name>
    </ligand>
</feature>
<evidence type="ECO:0000256" key="8">
    <source>
        <dbReference type="ARBA" id="ARBA00023004"/>
    </source>
</evidence>
<dbReference type="GO" id="GO:0009229">
    <property type="term" value="P:thiamine diphosphate biosynthetic process"/>
    <property type="evidence" value="ECO:0007669"/>
    <property type="project" value="UniProtKB-UniRule"/>
</dbReference>
<dbReference type="InterPro" id="IPR038521">
    <property type="entry name" value="ThiC/Bza_core_dom"/>
</dbReference>
<dbReference type="RefSeq" id="WP_111275967.1">
    <property type="nucleotide sequence ID" value="NZ_QFYS01000004.1"/>
</dbReference>
<feature type="binding site" evidence="13">
    <location>
        <position position="567"/>
    </location>
    <ligand>
        <name>[4Fe-4S] cluster</name>
        <dbReference type="ChEBI" id="CHEBI:49883"/>
        <note>4Fe-4S-S-AdoMet</note>
    </ligand>
</feature>
<evidence type="ECO:0000256" key="12">
    <source>
        <dbReference type="ARBA" id="ARBA00061546"/>
    </source>
</evidence>
<dbReference type="PANTHER" id="PTHR30557">
    <property type="entry name" value="THIAMINE BIOSYNTHESIS PROTEIN THIC"/>
    <property type="match status" value="1"/>
</dbReference>
<sequence>MNKPAGKLNAATIPTGERPGSKKVYQPGVLWPDIRVPFREVAVHPSANEPALTLYDPSGPYTDPSVAIDIEKGLSKTREPWVVSRGDVEIVEHPRAVKPEDNGFAKGEHLAPEFTAPRRVYRAKAGANVTQLEYARRGVITPEMEYVAIRENLRRQQGEAFIRDGEDFGAEIPDFVTPEFVRDEIARGRAIIPANINHTELEPMIIGRNFLVKINANIGNSAVLSHVSDEVDKMVWSIRCGADTVMDLSTGRNIHNIRDWIVRNSPVPIGTVPIYQALEKVNGVAEDLTWEVFRDTLIEQAEQGVDYFTIHAGVRLAYVPLTASRVTGIVSRGGSIMAKWCLAHHKENFLYEHFEDICEIMKAYDVSFSLGDGLRPGSIADANDAAQFGELETLGELTQIAWKHNVQVMIEGPGHVPMHKIKANMDKQLKTCGEAPFYTLGPLTTDVAPGYDHITSAIGAAMIGWFGTAMLCYVTPKEHLGLPNRDDVKVGVMTYKLAAHAADLAKGHPAARAWDDAISRARFEFRWEDQFNLGIDPETAREYHDESLPKEAFKTAHFCSMCGPKFCSMKISQDIRDAARGQNDAGQTDVEAGMAEMSKKFRETGGEILVPVAPAE</sequence>
<feature type="region of interest" description="Disordered" evidence="14">
    <location>
        <begin position="1"/>
        <end position="24"/>
    </location>
</feature>
<feature type="binding site" evidence="13">
    <location>
        <position position="562"/>
    </location>
    <ligand>
        <name>[4Fe-4S] cluster</name>
        <dbReference type="ChEBI" id="CHEBI:49883"/>
        <note>4Fe-4S-S-AdoMet</note>
    </ligand>
</feature>
<comment type="function">
    <text evidence="1 13">Catalyzes the synthesis of the hydroxymethylpyrimidine phosphate (HMP-P) moiety of thiamine from aminoimidazole ribotide (AIR) in a radical S-adenosyl-L-methionine (SAM)-dependent reaction.</text>
</comment>
<dbReference type="AlphaFoldDB" id="A0A328BFP2"/>
<proteinExistence type="inferred from homology"/>
<accession>A0A328BFP2</accession>
<dbReference type="Pfam" id="PF13667">
    <property type="entry name" value="ThiC-associated"/>
    <property type="match status" value="1"/>
</dbReference>
<evidence type="ECO:0000256" key="5">
    <source>
        <dbReference type="ARBA" id="ARBA00022723"/>
    </source>
</evidence>
<dbReference type="InterPro" id="IPR025747">
    <property type="entry name" value="ThiC-associated_dom"/>
</dbReference>
<keyword evidence="5 13" id="KW-0479">Metal-binding</keyword>
<evidence type="ECO:0000313" key="17">
    <source>
        <dbReference type="Proteomes" id="UP000249524"/>
    </source>
</evidence>
<keyword evidence="3 13" id="KW-0004">4Fe-4S</keyword>
<evidence type="ECO:0000256" key="9">
    <source>
        <dbReference type="ARBA" id="ARBA00023014"/>
    </source>
</evidence>
<feature type="binding site" evidence="13">
    <location>
        <begin position="331"/>
        <end position="333"/>
    </location>
    <ligand>
        <name>substrate</name>
    </ligand>
</feature>
<feature type="binding site" evidence="13">
    <location>
        <position position="415"/>
    </location>
    <ligand>
        <name>Zn(2+)</name>
        <dbReference type="ChEBI" id="CHEBI:29105"/>
    </ligand>
</feature>
<dbReference type="HAMAP" id="MF_00089">
    <property type="entry name" value="ThiC"/>
    <property type="match status" value="1"/>
</dbReference>
<keyword evidence="8 13" id="KW-0408">Iron</keyword>
<dbReference type="SFLD" id="SFLDF00407">
    <property type="entry name" value="phosphomethylpyrimidine_syntha"/>
    <property type="match status" value="1"/>
</dbReference>
<evidence type="ECO:0000256" key="6">
    <source>
        <dbReference type="ARBA" id="ARBA00022833"/>
    </source>
</evidence>
<dbReference type="GO" id="GO:0051539">
    <property type="term" value="F:4 iron, 4 sulfur cluster binding"/>
    <property type="evidence" value="ECO:0007669"/>
    <property type="project" value="UniProtKB-KW"/>
</dbReference>
<feature type="binding site" evidence="13">
    <location>
        <position position="275"/>
    </location>
    <ligand>
        <name>substrate</name>
    </ligand>
</feature>
<dbReference type="GO" id="GO:0008270">
    <property type="term" value="F:zinc ion binding"/>
    <property type="evidence" value="ECO:0007669"/>
    <property type="project" value="UniProtKB-UniRule"/>
</dbReference>
<dbReference type="GO" id="GO:0005829">
    <property type="term" value="C:cytosol"/>
    <property type="evidence" value="ECO:0007669"/>
    <property type="project" value="TreeGrafter"/>
</dbReference>
<keyword evidence="4 13" id="KW-0949">S-adenosyl-L-methionine</keyword>
<evidence type="ECO:0000256" key="10">
    <source>
        <dbReference type="ARBA" id="ARBA00023239"/>
    </source>
</evidence>
<dbReference type="OrthoDB" id="9805897at2"/>
<dbReference type="NCBIfam" id="TIGR00190">
    <property type="entry name" value="thiC"/>
    <property type="match status" value="1"/>
</dbReference>
<comment type="similarity">
    <text evidence="12 13">Belongs to the ThiC family.</text>
</comment>